<dbReference type="AlphaFoldDB" id="A0A154PFD5"/>
<name>A0A154PFD5_DUFNO</name>
<dbReference type="OrthoDB" id="3247158at2759"/>
<feature type="non-terminal residue" evidence="1">
    <location>
        <position position="1"/>
    </location>
</feature>
<gene>
    <name evidence="1" type="ORF">WN55_00348</name>
</gene>
<keyword evidence="2" id="KW-1185">Reference proteome</keyword>
<evidence type="ECO:0000313" key="1">
    <source>
        <dbReference type="EMBL" id="KZC10596.1"/>
    </source>
</evidence>
<organism evidence="1 2">
    <name type="scientific">Dufourea novaeangliae</name>
    <name type="common">Sweat bee</name>
    <dbReference type="NCBI Taxonomy" id="178035"/>
    <lineage>
        <taxon>Eukaryota</taxon>
        <taxon>Metazoa</taxon>
        <taxon>Ecdysozoa</taxon>
        <taxon>Arthropoda</taxon>
        <taxon>Hexapoda</taxon>
        <taxon>Insecta</taxon>
        <taxon>Pterygota</taxon>
        <taxon>Neoptera</taxon>
        <taxon>Endopterygota</taxon>
        <taxon>Hymenoptera</taxon>
        <taxon>Apocrita</taxon>
        <taxon>Aculeata</taxon>
        <taxon>Apoidea</taxon>
        <taxon>Anthophila</taxon>
        <taxon>Halictidae</taxon>
        <taxon>Rophitinae</taxon>
        <taxon>Dufourea</taxon>
    </lineage>
</organism>
<protein>
    <submittedName>
        <fullName evidence="1">Uncharacterized protein</fullName>
    </submittedName>
</protein>
<reference evidence="1 2" key="1">
    <citation type="submission" date="2015-07" db="EMBL/GenBank/DDBJ databases">
        <title>The genome of Dufourea novaeangliae.</title>
        <authorList>
            <person name="Pan H."/>
            <person name="Kapheim K."/>
        </authorList>
    </citation>
    <scope>NUCLEOTIDE SEQUENCE [LARGE SCALE GENOMIC DNA]</scope>
    <source>
        <strain evidence="1">0120121106</strain>
        <tissue evidence="1">Whole body</tissue>
    </source>
</reference>
<proteinExistence type="predicted"/>
<sequence length="311" mass="35244">HHKKKSCCVKENLLNPNSGLTKSYKYTNLVQKCKPLSKTSSGAPCNDATTTNVYINPNFKPQNSFIHINPTLRKKSLVHINPKMMKNIIHSNERVGNNPINIINSKENSLQDQNSIKKSVYVNPKLMKKLSSSIQPKPMEQKDTVVQNISHPICSRLKFIKNANSLKNVNSPKKTNNSSIVLLSRRKLIRVRRNSRKSLNTSQIELHKIKKSPNSIRNAKPLSHKVVKTKAINALQQSINKTTSTVKSLVTKPKINKYRIDRTIPQTISIKEHSSVTRKKVTNKKMELITIGGIVYKSSKNQLVRKSYAIK</sequence>
<accession>A0A154PFD5</accession>
<feature type="non-terminal residue" evidence="1">
    <location>
        <position position="311"/>
    </location>
</feature>
<dbReference type="Proteomes" id="UP000076502">
    <property type="component" value="Unassembled WGS sequence"/>
</dbReference>
<evidence type="ECO:0000313" key="2">
    <source>
        <dbReference type="Proteomes" id="UP000076502"/>
    </source>
</evidence>
<dbReference type="STRING" id="178035.A0A154PFD5"/>
<dbReference type="EMBL" id="KQ434893">
    <property type="protein sequence ID" value="KZC10596.1"/>
    <property type="molecule type" value="Genomic_DNA"/>
</dbReference>